<feature type="transmembrane region" description="Helical" evidence="7">
    <location>
        <begin position="31"/>
        <end position="50"/>
    </location>
</feature>
<evidence type="ECO:0000313" key="10">
    <source>
        <dbReference type="Proteomes" id="UP000017836"/>
    </source>
</evidence>
<accession>W1NMU6</accession>
<evidence type="ECO:0000313" key="9">
    <source>
        <dbReference type="EMBL" id="ERM96610.1"/>
    </source>
</evidence>
<evidence type="ECO:0000256" key="2">
    <source>
        <dbReference type="ARBA" id="ARBA00022692"/>
    </source>
</evidence>
<evidence type="ECO:0000256" key="7">
    <source>
        <dbReference type="SAM" id="Phobius"/>
    </source>
</evidence>
<feature type="region of interest" description="Disordered" evidence="6">
    <location>
        <begin position="1"/>
        <end position="21"/>
    </location>
</feature>
<dbReference type="Proteomes" id="UP000017836">
    <property type="component" value="Unassembled WGS sequence"/>
</dbReference>
<keyword evidence="4" id="KW-0496">Mitochondrion</keyword>
<proteinExistence type="predicted"/>
<dbReference type="AlphaFoldDB" id="W1NMU6"/>
<keyword evidence="2 7" id="KW-0812">Transmembrane</keyword>
<feature type="transmembrane region" description="Helical" evidence="7">
    <location>
        <begin position="62"/>
        <end position="87"/>
    </location>
</feature>
<keyword evidence="3 7" id="KW-1133">Transmembrane helix</keyword>
<keyword evidence="5 7" id="KW-0472">Membrane</keyword>
<gene>
    <name evidence="9" type="ORF">AMTR_s00001p00271420</name>
</gene>
<comment type="subcellular location">
    <subcellularLocation>
        <location evidence="1">Mitochondrion membrane</location>
    </subcellularLocation>
</comment>
<reference evidence="10" key="1">
    <citation type="journal article" date="2013" name="Science">
        <title>The Amborella genome and the evolution of flowering plants.</title>
        <authorList>
            <consortium name="Amborella Genome Project"/>
        </authorList>
    </citation>
    <scope>NUCLEOTIDE SEQUENCE [LARGE SCALE GENOMIC DNA]</scope>
</reference>
<dbReference type="GO" id="GO:0031966">
    <property type="term" value="C:mitochondrial membrane"/>
    <property type="evidence" value="ECO:0007669"/>
    <property type="project" value="UniProtKB-SubCell"/>
</dbReference>
<evidence type="ECO:0000256" key="6">
    <source>
        <dbReference type="SAM" id="MobiDB-lite"/>
    </source>
</evidence>
<dbReference type="Gramene" id="ERM96610">
    <property type="protein sequence ID" value="ERM96610"/>
    <property type="gene ID" value="AMTR_s00001p00271420"/>
</dbReference>
<protein>
    <recommendedName>
        <fullName evidence="8">HIG1 domain-containing protein</fullName>
    </recommendedName>
</protein>
<evidence type="ECO:0000256" key="3">
    <source>
        <dbReference type="ARBA" id="ARBA00022989"/>
    </source>
</evidence>
<evidence type="ECO:0000256" key="5">
    <source>
        <dbReference type="ARBA" id="ARBA00023136"/>
    </source>
</evidence>
<dbReference type="PANTHER" id="PTHR12297:SF3">
    <property type="entry name" value="HIG1 DOMAIN FAMILY MEMBER 1A"/>
    <property type="match status" value="1"/>
</dbReference>
<dbReference type="PROSITE" id="PS51503">
    <property type="entry name" value="HIG1"/>
    <property type="match status" value="1"/>
</dbReference>
<dbReference type="Gene3D" id="6.10.140.1320">
    <property type="match status" value="1"/>
</dbReference>
<dbReference type="HOGENOM" id="CLU_2389140_0_0_1"/>
<dbReference type="InterPro" id="IPR007667">
    <property type="entry name" value="Hypoxia_induced_domain"/>
</dbReference>
<evidence type="ECO:0000256" key="4">
    <source>
        <dbReference type="ARBA" id="ARBA00023128"/>
    </source>
</evidence>
<name>W1NMU6_AMBTC</name>
<dbReference type="STRING" id="13333.W1NMU6"/>
<evidence type="ECO:0000259" key="8">
    <source>
        <dbReference type="PROSITE" id="PS51503"/>
    </source>
</evidence>
<feature type="domain" description="HIG1" evidence="8">
    <location>
        <begin position="1"/>
        <end position="94"/>
    </location>
</feature>
<organism evidence="9 10">
    <name type="scientific">Amborella trichopoda</name>
    <dbReference type="NCBI Taxonomy" id="13333"/>
    <lineage>
        <taxon>Eukaryota</taxon>
        <taxon>Viridiplantae</taxon>
        <taxon>Streptophyta</taxon>
        <taxon>Embryophyta</taxon>
        <taxon>Tracheophyta</taxon>
        <taxon>Spermatophyta</taxon>
        <taxon>Magnoliopsida</taxon>
        <taxon>Amborellales</taxon>
        <taxon>Amborellaceae</taxon>
        <taxon>Amborella</taxon>
    </lineage>
</organism>
<evidence type="ECO:0000256" key="1">
    <source>
        <dbReference type="ARBA" id="ARBA00004325"/>
    </source>
</evidence>
<dbReference type="InterPro" id="IPR050355">
    <property type="entry name" value="RCF1"/>
</dbReference>
<sequence>MGSSAETGMGSPIRKQKDFFGDQKKRVRKPLIPIGALLTAGILTVGLIRFRQRNSQLVQKLMGARVVVQVATVALMSVLLITVGKIYSGILTSPGI</sequence>
<dbReference type="EMBL" id="KI397142">
    <property type="protein sequence ID" value="ERM96610.1"/>
    <property type="molecule type" value="Genomic_DNA"/>
</dbReference>
<dbReference type="PANTHER" id="PTHR12297">
    <property type="entry name" value="HYPOXIA-INDUCBILE GENE 1 HIG1 -RELATED"/>
    <property type="match status" value="1"/>
</dbReference>
<keyword evidence="10" id="KW-1185">Reference proteome</keyword>
<dbReference type="eggNOG" id="KOG4431">
    <property type="taxonomic scope" value="Eukaryota"/>
</dbReference>
<dbReference type="Pfam" id="PF04588">
    <property type="entry name" value="HIG_1_N"/>
    <property type="match status" value="1"/>
</dbReference>